<evidence type="ECO:0000256" key="1">
    <source>
        <dbReference type="SAM" id="MobiDB-lite"/>
    </source>
</evidence>
<feature type="region of interest" description="Disordered" evidence="1">
    <location>
        <begin position="1"/>
        <end position="22"/>
    </location>
</feature>
<comment type="caution">
    <text evidence="2">The sequence shown here is derived from an EMBL/GenBank/DDBJ whole genome shotgun (WGS) entry which is preliminary data.</text>
</comment>
<accession>A0A559IDV1</accession>
<proteinExistence type="predicted"/>
<dbReference type="AlphaFoldDB" id="A0A559IDV1"/>
<name>A0A559IDV1_9BACL</name>
<reference evidence="2 3" key="1">
    <citation type="submission" date="2019-07" db="EMBL/GenBank/DDBJ databases">
        <authorList>
            <person name="Kim J."/>
        </authorList>
    </citation>
    <scope>NUCLEOTIDE SEQUENCE [LARGE SCALE GENOMIC DNA]</scope>
    <source>
        <strain evidence="2 3">N4</strain>
    </source>
</reference>
<dbReference type="Proteomes" id="UP000318102">
    <property type="component" value="Unassembled WGS sequence"/>
</dbReference>
<evidence type="ECO:0000313" key="3">
    <source>
        <dbReference type="Proteomes" id="UP000318102"/>
    </source>
</evidence>
<sequence length="154" mass="17131">MSESKSKGKSRTSSNDGYEKLLNPVPLRLDEDTDIMITALAQKRKETKQDVMRRILKEGAQAEFLEKFAADELLSLIRKAMLETSKPTEERIVKLLAKAGIAASTSLYLNLEALGTIGKMTVTETTALHQRARQKGMAFVKTPNPVDNVHNEDN</sequence>
<gene>
    <name evidence="2" type="ORF">FPZ44_25105</name>
</gene>
<evidence type="ECO:0000313" key="2">
    <source>
        <dbReference type="EMBL" id="TVX85633.1"/>
    </source>
</evidence>
<dbReference type="EMBL" id="VNJK01000007">
    <property type="protein sequence ID" value="TVX85633.1"/>
    <property type="molecule type" value="Genomic_DNA"/>
</dbReference>
<keyword evidence="3" id="KW-1185">Reference proteome</keyword>
<organism evidence="2 3">
    <name type="scientific">Paenibacillus agilis</name>
    <dbReference type="NCBI Taxonomy" id="3020863"/>
    <lineage>
        <taxon>Bacteria</taxon>
        <taxon>Bacillati</taxon>
        <taxon>Bacillota</taxon>
        <taxon>Bacilli</taxon>
        <taxon>Bacillales</taxon>
        <taxon>Paenibacillaceae</taxon>
        <taxon>Paenibacillus</taxon>
    </lineage>
</organism>
<dbReference type="RefSeq" id="WP_144995195.1">
    <property type="nucleotide sequence ID" value="NZ_VNJK01000007.1"/>
</dbReference>
<protein>
    <submittedName>
        <fullName evidence="2">Uncharacterized protein</fullName>
    </submittedName>
</protein>